<feature type="compositionally biased region" description="Polar residues" evidence="1">
    <location>
        <begin position="314"/>
        <end position="336"/>
    </location>
</feature>
<feature type="compositionally biased region" description="Basic and acidic residues" evidence="1">
    <location>
        <begin position="127"/>
        <end position="137"/>
    </location>
</feature>
<reference evidence="2 3" key="1">
    <citation type="journal article" date="2012" name="Genome Biol.">
        <title>Genome and low-iron response of an oceanic diatom adapted to chronic iron limitation.</title>
        <authorList>
            <person name="Lommer M."/>
            <person name="Specht M."/>
            <person name="Roy A.S."/>
            <person name="Kraemer L."/>
            <person name="Andreson R."/>
            <person name="Gutowska M.A."/>
            <person name="Wolf J."/>
            <person name="Bergner S.V."/>
            <person name="Schilhabel M.B."/>
            <person name="Klostermeier U.C."/>
            <person name="Beiko R.G."/>
            <person name="Rosenstiel P."/>
            <person name="Hippler M."/>
            <person name="Laroche J."/>
        </authorList>
    </citation>
    <scope>NUCLEOTIDE SEQUENCE [LARGE SCALE GENOMIC DNA]</scope>
    <source>
        <strain evidence="2 3">CCMP1005</strain>
    </source>
</reference>
<protein>
    <submittedName>
        <fullName evidence="2">Uncharacterized protein</fullName>
    </submittedName>
</protein>
<name>K0TEW8_THAOC</name>
<dbReference type="Proteomes" id="UP000266841">
    <property type="component" value="Unassembled WGS sequence"/>
</dbReference>
<keyword evidence="3" id="KW-1185">Reference proteome</keyword>
<dbReference type="EMBL" id="AGNL01001118">
    <property type="protein sequence ID" value="EJK77248.1"/>
    <property type="molecule type" value="Genomic_DNA"/>
</dbReference>
<feature type="region of interest" description="Disordered" evidence="1">
    <location>
        <begin position="287"/>
        <end position="336"/>
    </location>
</feature>
<feature type="region of interest" description="Disordered" evidence="1">
    <location>
        <begin position="102"/>
        <end position="147"/>
    </location>
</feature>
<feature type="compositionally biased region" description="Polar residues" evidence="1">
    <location>
        <begin position="287"/>
        <end position="301"/>
    </location>
</feature>
<evidence type="ECO:0000313" key="2">
    <source>
        <dbReference type="EMBL" id="EJK77248.1"/>
    </source>
</evidence>
<comment type="caution">
    <text evidence="2">The sequence shown here is derived from an EMBL/GenBank/DDBJ whole genome shotgun (WGS) entry which is preliminary data.</text>
</comment>
<proteinExistence type="predicted"/>
<dbReference type="AlphaFoldDB" id="K0TEW8"/>
<gene>
    <name evidence="2" type="ORF">THAOC_00930</name>
</gene>
<feature type="compositionally biased region" description="Basic and acidic residues" evidence="1">
    <location>
        <begin position="204"/>
        <end position="213"/>
    </location>
</feature>
<evidence type="ECO:0000256" key="1">
    <source>
        <dbReference type="SAM" id="MobiDB-lite"/>
    </source>
</evidence>
<accession>K0TEW8</accession>
<feature type="non-terminal residue" evidence="2">
    <location>
        <position position="336"/>
    </location>
</feature>
<evidence type="ECO:0000313" key="3">
    <source>
        <dbReference type="Proteomes" id="UP000266841"/>
    </source>
</evidence>
<feature type="region of interest" description="Disordered" evidence="1">
    <location>
        <begin position="204"/>
        <end position="223"/>
    </location>
</feature>
<sequence>MSTYRFAATTAVARNAAPMMASLKNSKVVSGFSTEKASLLNREDSIVVSVVALSTPDESDAMPGYAGTPGYAPARSIRWAGFGSVDRAPAYVVPENDTLVRGQSVWAGPPPPDKISPPSPPTTRNGRSAEVDPHPVDPARMPPSAPSSMLAAVENVMHRLVVNRNISSSFHHRNANWRSRRRRIKRPLSSLPSALGVSDRVLDAERSADDDKASPQPSVGDDRIVSIPSLNIMEALKTDSFNVTDGDISIENDVGLDAAKPSPKDTTTNGKVKPSLSELLQVDIFSKSWSEPDTNEENSMQVGWRRGGDAPFQPSWNQNDTFSRTRTLGGNSAFSA</sequence>
<feature type="compositionally biased region" description="Pro residues" evidence="1">
    <location>
        <begin position="108"/>
        <end position="121"/>
    </location>
</feature>
<organism evidence="2 3">
    <name type="scientific">Thalassiosira oceanica</name>
    <name type="common">Marine diatom</name>
    <dbReference type="NCBI Taxonomy" id="159749"/>
    <lineage>
        <taxon>Eukaryota</taxon>
        <taxon>Sar</taxon>
        <taxon>Stramenopiles</taxon>
        <taxon>Ochrophyta</taxon>
        <taxon>Bacillariophyta</taxon>
        <taxon>Coscinodiscophyceae</taxon>
        <taxon>Thalassiosirophycidae</taxon>
        <taxon>Thalassiosirales</taxon>
        <taxon>Thalassiosiraceae</taxon>
        <taxon>Thalassiosira</taxon>
    </lineage>
</organism>